<evidence type="ECO:0000313" key="3">
    <source>
        <dbReference type="Proteomes" id="UP000324896"/>
    </source>
</evidence>
<dbReference type="AlphaFoldDB" id="A0A1G6MQ97"/>
<organism evidence="2 3">
    <name type="scientific">Halanaerobium congolense</name>
    <dbReference type="NCBI Taxonomy" id="54121"/>
    <lineage>
        <taxon>Bacteria</taxon>
        <taxon>Bacillati</taxon>
        <taxon>Bacillota</taxon>
        <taxon>Clostridia</taxon>
        <taxon>Halanaerobiales</taxon>
        <taxon>Halanaerobiaceae</taxon>
        <taxon>Halanaerobium</taxon>
    </lineage>
</organism>
<proteinExistence type="predicted"/>
<feature type="transmembrane region" description="Helical" evidence="1">
    <location>
        <begin position="7"/>
        <end position="25"/>
    </location>
</feature>
<reference evidence="2 3" key="1">
    <citation type="submission" date="2016-10" db="EMBL/GenBank/DDBJ databases">
        <authorList>
            <person name="Varghese N."/>
            <person name="Submissions S."/>
        </authorList>
    </citation>
    <scope>NUCLEOTIDE SEQUENCE [LARGE SCALE GENOMIC DNA]</scope>
    <source>
        <strain evidence="2 3">WG10</strain>
    </source>
</reference>
<dbReference type="Proteomes" id="UP000324896">
    <property type="component" value="Unassembled WGS sequence"/>
</dbReference>
<dbReference type="InterPro" id="IPR036488">
    <property type="entry name" value="DUF1883-like_sf"/>
</dbReference>
<dbReference type="EMBL" id="FMYT01000009">
    <property type="protein sequence ID" value="SDC57135.1"/>
    <property type="molecule type" value="Genomic_DNA"/>
</dbReference>
<dbReference type="SUPFAM" id="SSF141099">
    <property type="entry name" value="Atu1913-like"/>
    <property type="match status" value="1"/>
</dbReference>
<evidence type="ECO:0000313" key="2">
    <source>
        <dbReference type="EMBL" id="SDC57135.1"/>
    </source>
</evidence>
<dbReference type="Gene3D" id="4.10.1210.10">
    <property type="entry name" value="Atu1913-like"/>
    <property type="match status" value="1"/>
</dbReference>
<keyword evidence="1" id="KW-1133">Transmembrane helix</keyword>
<keyword evidence="1" id="KW-0812">Transmembrane</keyword>
<dbReference type="RefSeq" id="WP_188116902.1">
    <property type="nucleotide sequence ID" value="NZ_FMYT01000009.1"/>
</dbReference>
<evidence type="ECO:0000256" key="1">
    <source>
        <dbReference type="SAM" id="Phobius"/>
    </source>
</evidence>
<sequence length="99" mass="11409">MSELYSIFKSAALINILFVIHIYFFRVGFSYSIISINLMTDIFLLDGMRFGLRLLKDYLNRNQNNKSQIKAEIPRTGHWYVVVDLGGYSGKVKSAVRVL</sequence>
<gene>
    <name evidence="2" type="ORF">SAMN04488597_10916</name>
</gene>
<keyword evidence="1" id="KW-0472">Membrane</keyword>
<name>A0A1G6MQ97_9FIRM</name>
<accession>A0A1G6MQ97</accession>
<protein>
    <submittedName>
        <fullName evidence="2">Uncharacterized protein</fullName>
    </submittedName>
</protein>